<evidence type="ECO:0000256" key="3">
    <source>
        <dbReference type="ARBA" id="ARBA00011524"/>
    </source>
</evidence>
<dbReference type="InterPro" id="IPR055433">
    <property type="entry name" value="HAT_Syf1-like_N"/>
</dbReference>
<feature type="domain" description="Pre-mRNA-splicing factor Syf1-like N-terminal HAT-repeats" evidence="11">
    <location>
        <begin position="60"/>
        <end position="205"/>
    </location>
</feature>
<comment type="function">
    <text evidence="9">Involved in pre-mRNA splicing and cell cycle progression. Required for the spliceosome assembly and initiation of the DNA replication.</text>
</comment>
<dbReference type="FunFam" id="1.25.40.10:FF:000048">
    <property type="entry name" value="Cell cycle control protein"/>
    <property type="match status" value="1"/>
</dbReference>
<evidence type="ECO:0000256" key="9">
    <source>
        <dbReference type="ARBA" id="ARBA00037040"/>
    </source>
</evidence>
<dbReference type="OrthoDB" id="541719at2759"/>
<dbReference type="GO" id="GO:0071011">
    <property type="term" value="C:precatalytic spliceosome"/>
    <property type="evidence" value="ECO:0007669"/>
    <property type="project" value="TreeGrafter"/>
</dbReference>
<keyword evidence="13" id="KW-1185">Reference proteome</keyword>
<keyword evidence="5" id="KW-0747">Spliceosome</keyword>
<comment type="subunit">
    <text evidence="3">Associated with the spliceosome.</text>
</comment>
<keyword evidence="7" id="KW-0508">mRNA splicing</keyword>
<dbReference type="STRING" id="50376.A0A517LG38"/>
<gene>
    <name evidence="12" type="ORF">FKW77_008520</name>
</gene>
<evidence type="ECO:0000256" key="10">
    <source>
        <dbReference type="SAM" id="MobiDB-lite"/>
    </source>
</evidence>
<dbReference type="Pfam" id="PF23233">
    <property type="entry name" value="HAT_Syf1_CNRKL1_N"/>
    <property type="match status" value="2"/>
</dbReference>
<evidence type="ECO:0000256" key="5">
    <source>
        <dbReference type="ARBA" id="ARBA00022728"/>
    </source>
</evidence>
<name>A0A517LG38_9PEZI</name>
<dbReference type="GO" id="GO:0071007">
    <property type="term" value="C:U2-type catalytic step 2 spliceosome"/>
    <property type="evidence" value="ECO:0007669"/>
    <property type="project" value="TreeGrafter"/>
</dbReference>
<feature type="region of interest" description="Disordered" evidence="10">
    <location>
        <begin position="1"/>
        <end position="22"/>
    </location>
</feature>
<accession>A0A517LG38</accession>
<dbReference type="Pfam" id="PF23240">
    <property type="entry name" value="HAT_PRP39_N"/>
    <property type="match status" value="1"/>
</dbReference>
<dbReference type="SUPFAM" id="SSF48452">
    <property type="entry name" value="TPR-like"/>
    <property type="match status" value="2"/>
</dbReference>
<evidence type="ECO:0000313" key="13">
    <source>
        <dbReference type="Proteomes" id="UP000316270"/>
    </source>
</evidence>
<dbReference type="GO" id="GO:0000974">
    <property type="term" value="C:Prp19 complex"/>
    <property type="evidence" value="ECO:0007669"/>
    <property type="project" value="TreeGrafter"/>
</dbReference>
<keyword evidence="8" id="KW-0539">Nucleus</keyword>
<dbReference type="GO" id="GO:0000245">
    <property type="term" value="P:spliceosomal complex assembly"/>
    <property type="evidence" value="ECO:0007669"/>
    <property type="project" value="TreeGrafter"/>
</dbReference>
<dbReference type="InterPro" id="IPR011990">
    <property type="entry name" value="TPR-like_helical_dom_sf"/>
</dbReference>
<evidence type="ECO:0000259" key="11">
    <source>
        <dbReference type="Pfam" id="PF23233"/>
    </source>
</evidence>
<dbReference type="AlphaFoldDB" id="A0A517LG38"/>
<dbReference type="PANTHER" id="PTHR11246:SF3">
    <property type="entry name" value="CROOKED NECK-LIKE PROTEIN 1"/>
    <property type="match status" value="1"/>
</dbReference>
<dbReference type="InterPro" id="IPR003107">
    <property type="entry name" value="HAT"/>
</dbReference>
<evidence type="ECO:0000256" key="8">
    <source>
        <dbReference type="ARBA" id="ARBA00023242"/>
    </source>
</evidence>
<keyword evidence="6" id="KW-0677">Repeat</keyword>
<evidence type="ECO:0000313" key="12">
    <source>
        <dbReference type="EMBL" id="QDS74604.1"/>
    </source>
</evidence>
<dbReference type="Proteomes" id="UP000316270">
    <property type="component" value="Chromosome 11"/>
</dbReference>
<dbReference type="EMBL" id="CP042195">
    <property type="protein sequence ID" value="QDS74604.1"/>
    <property type="molecule type" value="Genomic_DNA"/>
</dbReference>
<dbReference type="PANTHER" id="PTHR11246">
    <property type="entry name" value="PRE-MRNA SPLICING FACTOR"/>
    <property type="match status" value="1"/>
</dbReference>
<keyword evidence="4" id="KW-0507">mRNA processing</keyword>
<evidence type="ECO:0000256" key="7">
    <source>
        <dbReference type="ARBA" id="ARBA00023187"/>
    </source>
</evidence>
<protein>
    <recommendedName>
        <fullName evidence="11">Pre-mRNA-splicing factor Syf1-like N-terminal HAT-repeats domain-containing protein</fullName>
    </recommendedName>
</protein>
<dbReference type="SMART" id="SM00386">
    <property type="entry name" value="HAT"/>
    <property type="match status" value="15"/>
</dbReference>
<feature type="domain" description="Pre-mRNA-splicing factor Syf1-like N-terminal HAT-repeats" evidence="11">
    <location>
        <begin position="308"/>
        <end position="436"/>
    </location>
</feature>
<sequence length="674" mass="80397">MEASRGPPRVKNKAPAKEQISAEQLLREAVDRTETSVEVPTTRFADLEELHEFQGRKRKDFEDYVRRNRVNINNFLRYAQWEIEQNQFARARSVFERCLEFHSANPVVWIRYVDAELKTRNINHARNLLDRVVGILPRVDKLWFKYVMVEEMLGNISGTREVFNRWLQWEPDVAAWSAAIKFEIRYEELDNARALYERLTVVHPEPVNWLKWVRFEADNNREDLVREVFSQAIEVLGDDFMSEKIFIEFARFECKVKEFDRARAIYKFALDRMPRSKSINLHKAYTTFEKQFGDQEGVEDVVLAKRRVQYEDELRQNPKNYDSWIDLARLEETAGDVDRVRDVYERAIAQLPPSQEKRHWRRYIYLFLFYATWEEVTTGDMEKVAAIYQAGQSIIPHKKWTSAKMWLAYAEFQIRQMNIDGARKTLGKSLGICPKTKLFREYIELETRLFEFDRVRTLHAKRVAWNPESAVGWKEYAELERGLEDVDRARAIYELAVEQDCLDMPDMLWKEYIEFEVEEEEYDNARKLYERLLQRSAHHKVWTSYAAFEVTSSEDDDEESEEISDEAKERARRIYQRGYKHLKDQDDKVGRVSLLNAWKSFETTYGTPEHQSKVQKLMPSRVKKRRRLDDDSYEEYMDWLFPADDEREAKLAAMLQKAQAWKQAQQQQQQATEV</sequence>
<evidence type="ECO:0000256" key="2">
    <source>
        <dbReference type="ARBA" id="ARBA00008644"/>
    </source>
</evidence>
<comment type="subcellular location">
    <subcellularLocation>
        <location evidence="1">Nucleus</location>
    </subcellularLocation>
</comment>
<reference evidence="12 13" key="1">
    <citation type="submission" date="2019-07" db="EMBL/GenBank/DDBJ databases">
        <title>Finished genome of Venturia effusa.</title>
        <authorList>
            <person name="Young C.A."/>
            <person name="Cox M.P."/>
            <person name="Ganley A.R.D."/>
            <person name="David W.J."/>
        </authorList>
    </citation>
    <scope>NUCLEOTIDE SEQUENCE [LARGE SCALE GENOMIC DNA]</scope>
    <source>
        <strain evidence="13">albino</strain>
    </source>
</reference>
<evidence type="ECO:0000256" key="1">
    <source>
        <dbReference type="ARBA" id="ARBA00004123"/>
    </source>
</evidence>
<evidence type="ECO:0000256" key="4">
    <source>
        <dbReference type="ARBA" id="ARBA00022664"/>
    </source>
</evidence>
<dbReference type="InterPro" id="IPR045075">
    <property type="entry name" value="Syf1-like"/>
</dbReference>
<dbReference type="FunFam" id="1.25.40.10:FF:000306">
    <property type="entry name" value="Cell cycle control protein cwf4"/>
    <property type="match status" value="1"/>
</dbReference>
<dbReference type="GO" id="GO:0071014">
    <property type="term" value="C:post-mRNA release spliceosomal complex"/>
    <property type="evidence" value="ECO:0007669"/>
    <property type="project" value="TreeGrafter"/>
</dbReference>
<comment type="similarity">
    <text evidence="2">Belongs to the crooked-neck family.</text>
</comment>
<proteinExistence type="inferred from homology"/>
<dbReference type="FunFam" id="1.25.40.10:FF:000796">
    <property type="entry name" value="Crooked neck pre-mRNA splicing factor 1"/>
    <property type="match status" value="1"/>
</dbReference>
<organism evidence="12 13">
    <name type="scientific">Venturia effusa</name>
    <dbReference type="NCBI Taxonomy" id="50376"/>
    <lineage>
        <taxon>Eukaryota</taxon>
        <taxon>Fungi</taxon>
        <taxon>Dikarya</taxon>
        <taxon>Ascomycota</taxon>
        <taxon>Pezizomycotina</taxon>
        <taxon>Dothideomycetes</taxon>
        <taxon>Pleosporomycetidae</taxon>
        <taxon>Venturiales</taxon>
        <taxon>Venturiaceae</taxon>
        <taxon>Venturia</taxon>
    </lineage>
</organism>
<dbReference type="Gene3D" id="1.25.40.10">
    <property type="entry name" value="Tetratricopeptide repeat domain"/>
    <property type="match status" value="4"/>
</dbReference>
<evidence type="ECO:0000256" key="6">
    <source>
        <dbReference type="ARBA" id="ARBA00022737"/>
    </source>
</evidence>